<protein>
    <submittedName>
        <fullName evidence="1">Uncharacterized protein</fullName>
    </submittedName>
</protein>
<comment type="caution">
    <text evidence="1">The sequence shown here is derived from an EMBL/GenBank/DDBJ whole genome shotgun (WGS) entry which is preliminary data.</text>
</comment>
<reference evidence="1 2" key="1">
    <citation type="journal article" date="2019" name="Int. J. Syst. Evol. Microbiol.">
        <title>The Global Catalogue of Microorganisms (GCM) 10K type strain sequencing project: providing services to taxonomists for standard genome sequencing and annotation.</title>
        <authorList>
            <consortium name="The Broad Institute Genomics Platform"/>
            <consortium name="The Broad Institute Genome Sequencing Center for Infectious Disease"/>
            <person name="Wu L."/>
            <person name="Ma J."/>
        </authorList>
    </citation>
    <scope>NUCLEOTIDE SEQUENCE [LARGE SCALE GENOMIC DNA]</scope>
    <source>
        <strain evidence="1 2">JCM 15933</strain>
    </source>
</reference>
<dbReference type="Proteomes" id="UP001501470">
    <property type="component" value="Unassembled WGS sequence"/>
</dbReference>
<proteinExistence type="predicted"/>
<accession>A0ABN2CEM6</accession>
<keyword evidence="2" id="KW-1185">Reference proteome</keyword>
<dbReference type="RefSeq" id="WP_344510943.1">
    <property type="nucleotide sequence ID" value="NZ_BAAAQD010000026.1"/>
</dbReference>
<name>A0ABN2CEM6_9ACTN</name>
<evidence type="ECO:0000313" key="2">
    <source>
        <dbReference type="Proteomes" id="UP001501470"/>
    </source>
</evidence>
<gene>
    <name evidence="1" type="ORF">GCM10009827_092840</name>
</gene>
<organism evidence="1 2">
    <name type="scientific">Dactylosporangium maewongense</name>
    <dbReference type="NCBI Taxonomy" id="634393"/>
    <lineage>
        <taxon>Bacteria</taxon>
        <taxon>Bacillati</taxon>
        <taxon>Actinomycetota</taxon>
        <taxon>Actinomycetes</taxon>
        <taxon>Micromonosporales</taxon>
        <taxon>Micromonosporaceae</taxon>
        <taxon>Dactylosporangium</taxon>
    </lineage>
</organism>
<dbReference type="EMBL" id="BAAAQD010000026">
    <property type="protein sequence ID" value="GAA1557324.1"/>
    <property type="molecule type" value="Genomic_DNA"/>
</dbReference>
<sequence>MLFVYRTHYEGPLSKRVRRFPDLTVLDWFRRGWDADDAWEWVADELGGRVYGLSSVFEAAREHGLPRPETTDELRALLDEHLYVEGEVRRDGRGVRARTDDDEVELAYFFVEEEDDDRLAYHLQEWPLPGDAGAPAPFDPACDVTTLPPRGTGEATTYAVLLTHYDGETLARMAPFAFPGVDLPALAGHLRAATPGDDTWPPELLVLRALVAPGDTTVEPALRRCNQWPGFSLNEEPWPANMPGPHAEVHREALELIAVGDSTGDRSPDGTLLRVDEHLAQMAMHTNETFGFQQWFLFDTAWVAAHPVLARSLLRYAGHWDPFD</sequence>
<evidence type="ECO:0000313" key="1">
    <source>
        <dbReference type="EMBL" id="GAA1557324.1"/>
    </source>
</evidence>